<dbReference type="Proteomes" id="UP000594778">
    <property type="component" value="Chromosome"/>
</dbReference>
<accession>A0A7T2S0S6</accession>
<dbReference type="Gene3D" id="3.40.50.1820">
    <property type="entry name" value="alpha/beta hydrolase"/>
    <property type="match status" value="1"/>
</dbReference>
<evidence type="ECO:0000313" key="4">
    <source>
        <dbReference type="Proteomes" id="UP000594778"/>
    </source>
</evidence>
<evidence type="ECO:0000259" key="2">
    <source>
        <dbReference type="Pfam" id="PF12146"/>
    </source>
</evidence>
<reference evidence="3 4" key="1">
    <citation type="submission" date="2020-12" db="EMBL/GenBank/DDBJ databases">
        <title>FDA dAtabase for Regulatory Grade micrObial Sequences (FDA-ARGOS): Supporting development and validation of Infectious Disease Dx tests.</title>
        <authorList>
            <person name="Sproer C."/>
            <person name="Gronow S."/>
            <person name="Severitt S."/>
            <person name="Schroder I."/>
            <person name="Tallon L."/>
            <person name="Sadzewicz L."/>
            <person name="Zhao X."/>
            <person name="Boylan J."/>
            <person name="Ott S."/>
            <person name="Bowen H."/>
            <person name="Vavikolanu K."/>
            <person name="Mehta A."/>
            <person name="Aluvathingal J."/>
            <person name="Nadendla S."/>
            <person name="Lowell S."/>
            <person name="Myers T."/>
            <person name="Yan Y."/>
            <person name="Sichtig H."/>
        </authorList>
    </citation>
    <scope>NUCLEOTIDE SEQUENCE [LARGE SCALE GENOMIC DNA]</scope>
    <source>
        <strain evidence="3 4">FDAARGOS_909</strain>
    </source>
</reference>
<sequence>MNLSDGLSLVQHSEQAAATGLDSVCVTEHEFVMPGTGAAARTGVLLVHGLTGTPAEMRLLAKGLNKQGFTVYAVQLAGHCGSMEDLVDTRWTDWLASVEAGLQRLSQHMDHVVVGGLSMGAVLSLAVAQRHPDKVDGVCALSTTFRYDGWSIPFYTRLAFLLPLFRALGIGRHSVFMEQPPYGIKDEALRARVVEQMHSGDSAAAGLPGNPWWSIIELRRLSAHVLARLPQLRSPCLVIHARNDDISSVANAHDIVHGASQAHVELVLLDNSYHMVTIDRDRRTVIARTTEFVARIASGAAPREVRDAEAVRHGQ</sequence>
<feature type="domain" description="Serine aminopeptidase S33" evidence="2">
    <location>
        <begin position="40"/>
        <end position="281"/>
    </location>
</feature>
<dbReference type="Pfam" id="PF12146">
    <property type="entry name" value="Hydrolase_4"/>
    <property type="match status" value="1"/>
</dbReference>
<dbReference type="InterPro" id="IPR050266">
    <property type="entry name" value="AB_hydrolase_sf"/>
</dbReference>
<dbReference type="AlphaFoldDB" id="A0A7T2S0S6"/>
<gene>
    <name evidence="3" type="ORF">I6G66_20740</name>
</gene>
<dbReference type="GO" id="GO:0016787">
    <property type="term" value="F:hydrolase activity"/>
    <property type="evidence" value="ECO:0007669"/>
    <property type="project" value="UniProtKB-KW"/>
</dbReference>
<name>A0A7T2S0S6_DELAC</name>
<protein>
    <submittedName>
        <fullName evidence="3">Alpha/beta fold hydrolase</fullName>
    </submittedName>
</protein>
<dbReference type="PANTHER" id="PTHR43798">
    <property type="entry name" value="MONOACYLGLYCEROL LIPASE"/>
    <property type="match status" value="1"/>
</dbReference>
<keyword evidence="1 3" id="KW-0378">Hydrolase</keyword>
<proteinExistence type="predicted"/>
<dbReference type="EMBL" id="CP065668">
    <property type="protein sequence ID" value="QPS06722.1"/>
    <property type="molecule type" value="Genomic_DNA"/>
</dbReference>
<dbReference type="InterPro" id="IPR022742">
    <property type="entry name" value="Hydrolase_4"/>
</dbReference>
<dbReference type="RefSeq" id="WP_197954314.1">
    <property type="nucleotide sequence ID" value="NZ_CP065668.1"/>
</dbReference>
<dbReference type="SUPFAM" id="SSF53474">
    <property type="entry name" value="alpha/beta-Hydrolases"/>
    <property type="match status" value="1"/>
</dbReference>
<organism evidence="3 4">
    <name type="scientific">Delftia acidovorans</name>
    <name type="common">Pseudomonas acidovorans</name>
    <name type="synonym">Comamonas acidovorans</name>
    <dbReference type="NCBI Taxonomy" id="80866"/>
    <lineage>
        <taxon>Bacteria</taxon>
        <taxon>Pseudomonadati</taxon>
        <taxon>Pseudomonadota</taxon>
        <taxon>Betaproteobacteria</taxon>
        <taxon>Burkholderiales</taxon>
        <taxon>Comamonadaceae</taxon>
        <taxon>Delftia</taxon>
    </lineage>
</organism>
<evidence type="ECO:0000256" key="1">
    <source>
        <dbReference type="ARBA" id="ARBA00022801"/>
    </source>
</evidence>
<dbReference type="GO" id="GO:0016020">
    <property type="term" value="C:membrane"/>
    <property type="evidence" value="ECO:0007669"/>
    <property type="project" value="TreeGrafter"/>
</dbReference>
<dbReference type="InterPro" id="IPR029058">
    <property type="entry name" value="AB_hydrolase_fold"/>
</dbReference>
<dbReference type="PANTHER" id="PTHR43798:SF31">
    <property type="entry name" value="AB HYDROLASE SUPERFAMILY PROTEIN YCLE"/>
    <property type="match status" value="1"/>
</dbReference>
<evidence type="ECO:0000313" key="3">
    <source>
        <dbReference type="EMBL" id="QPS06722.1"/>
    </source>
</evidence>